<dbReference type="Gene3D" id="3.30.310.50">
    <property type="entry name" value="Alpha-D-phosphohexomutase, C-terminal domain"/>
    <property type="match status" value="1"/>
</dbReference>
<organism evidence="1 2">
    <name type="scientific">Acinetobacter gerneri</name>
    <dbReference type="NCBI Taxonomy" id="202952"/>
    <lineage>
        <taxon>Bacteria</taxon>
        <taxon>Pseudomonadati</taxon>
        <taxon>Pseudomonadota</taxon>
        <taxon>Gammaproteobacteria</taxon>
        <taxon>Moraxellales</taxon>
        <taxon>Moraxellaceae</taxon>
        <taxon>Acinetobacter</taxon>
    </lineage>
</organism>
<reference evidence="1" key="1">
    <citation type="submission" date="2023-08" db="EMBL/GenBank/DDBJ databases">
        <title>Emergence of clinically-relevant ST2 carbapenem-resistant Acinetobacter baumannii strains in hospital sewages in Zhejiang, East of China.</title>
        <authorList>
            <person name="Kaichao C."/>
            <person name="Zhang R."/>
        </authorList>
    </citation>
    <scope>NUCLEOTIDE SEQUENCE</scope>
    <source>
        <strain evidence="1">M-SY-60</strain>
    </source>
</reference>
<gene>
    <name evidence="1" type="ORF">RFH51_16085</name>
</gene>
<protein>
    <submittedName>
        <fullName evidence="1">DUF2218 domain-containing protein</fullName>
    </submittedName>
</protein>
<accession>A0AAW8JKD8</accession>
<dbReference type="AlphaFoldDB" id="A0AAW8JKD8"/>
<dbReference type="EMBL" id="JAVIDA010000030">
    <property type="protein sequence ID" value="MDQ9072974.1"/>
    <property type="molecule type" value="Genomic_DNA"/>
</dbReference>
<dbReference type="InterPro" id="IPR014543">
    <property type="entry name" value="UCP028291"/>
</dbReference>
<name>A0AAW8JKD8_9GAMM</name>
<dbReference type="Proteomes" id="UP001243195">
    <property type="component" value="Unassembled WGS sequence"/>
</dbReference>
<evidence type="ECO:0000313" key="2">
    <source>
        <dbReference type="Proteomes" id="UP001243195"/>
    </source>
</evidence>
<dbReference type="RefSeq" id="WP_308957126.1">
    <property type="nucleotide sequence ID" value="NZ_JAVICY010000033.1"/>
</dbReference>
<comment type="caution">
    <text evidence="1">The sequence shown here is derived from an EMBL/GenBank/DDBJ whole genome shotgun (WGS) entry which is preliminary data.</text>
</comment>
<dbReference type="Pfam" id="PF09981">
    <property type="entry name" value="DUF2218"/>
    <property type="match status" value="1"/>
</dbReference>
<sequence>MKTNTSINTQEAQRIAKRLLNHWKHKFEVSESDQLMSIFMPEATVEMHIHPDHLEVVLATEKEDYQHLQKVIIDHLDRMAQQQFEVTWSAPH</sequence>
<proteinExistence type="predicted"/>
<evidence type="ECO:0000313" key="1">
    <source>
        <dbReference type="EMBL" id="MDQ9072974.1"/>
    </source>
</evidence>